<keyword evidence="1" id="KW-0732">Signal</keyword>
<organism evidence="5 6">
    <name type="scientific">Rhizophlyctis rosea</name>
    <dbReference type="NCBI Taxonomy" id="64517"/>
    <lineage>
        <taxon>Eukaryota</taxon>
        <taxon>Fungi</taxon>
        <taxon>Fungi incertae sedis</taxon>
        <taxon>Chytridiomycota</taxon>
        <taxon>Chytridiomycota incertae sedis</taxon>
        <taxon>Chytridiomycetes</taxon>
        <taxon>Rhizophlyctidales</taxon>
        <taxon>Rhizophlyctidaceae</taxon>
        <taxon>Rhizophlyctis</taxon>
    </lineage>
</organism>
<dbReference type="InterPro" id="IPR050546">
    <property type="entry name" value="Glycosyl_Hydrlase_16"/>
</dbReference>
<keyword evidence="2" id="KW-0378">Hydrolase</keyword>
<keyword evidence="6" id="KW-1185">Reference proteome</keyword>
<dbReference type="InterPro" id="IPR013320">
    <property type="entry name" value="ConA-like_dom_sf"/>
</dbReference>
<evidence type="ECO:0000256" key="1">
    <source>
        <dbReference type="ARBA" id="ARBA00022729"/>
    </source>
</evidence>
<gene>
    <name evidence="5" type="ORF">HK097_000818</name>
</gene>
<reference evidence="5" key="1">
    <citation type="submission" date="2020-05" db="EMBL/GenBank/DDBJ databases">
        <title>Phylogenomic resolution of chytrid fungi.</title>
        <authorList>
            <person name="Stajich J.E."/>
            <person name="Amses K."/>
            <person name="Simmons R."/>
            <person name="Seto K."/>
            <person name="Myers J."/>
            <person name="Bonds A."/>
            <person name="Quandt C.A."/>
            <person name="Barry K."/>
            <person name="Liu P."/>
            <person name="Grigoriev I."/>
            <person name="Longcore J.E."/>
            <person name="James T.Y."/>
        </authorList>
    </citation>
    <scope>NUCLEOTIDE SEQUENCE</scope>
    <source>
        <strain evidence="5">JEL0318</strain>
    </source>
</reference>
<dbReference type="Gene3D" id="2.60.120.200">
    <property type="match status" value="1"/>
</dbReference>
<dbReference type="AlphaFoldDB" id="A0AAD5S7P5"/>
<dbReference type="Pfam" id="PF00722">
    <property type="entry name" value="Glyco_hydro_16"/>
    <property type="match status" value="1"/>
</dbReference>
<dbReference type="PANTHER" id="PTHR10963">
    <property type="entry name" value="GLYCOSYL HYDROLASE-RELATED"/>
    <property type="match status" value="1"/>
</dbReference>
<evidence type="ECO:0000256" key="3">
    <source>
        <dbReference type="ARBA" id="ARBA00023295"/>
    </source>
</evidence>
<comment type="caution">
    <text evidence="5">The sequence shown here is derived from an EMBL/GenBank/DDBJ whole genome shotgun (WGS) entry which is preliminary data.</text>
</comment>
<dbReference type="EMBL" id="JADGJD010001159">
    <property type="protein sequence ID" value="KAJ3046482.1"/>
    <property type="molecule type" value="Genomic_DNA"/>
</dbReference>
<evidence type="ECO:0000256" key="2">
    <source>
        <dbReference type="ARBA" id="ARBA00022801"/>
    </source>
</evidence>
<proteinExistence type="predicted"/>
<protein>
    <recommendedName>
        <fullName evidence="4">GH16 domain-containing protein</fullName>
    </recommendedName>
</protein>
<dbReference type="GO" id="GO:0005975">
    <property type="term" value="P:carbohydrate metabolic process"/>
    <property type="evidence" value="ECO:0007669"/>
    <property type="project" value="InterPro"/>
</dbReference>
<keyword evidence="3" id="KW-0326">Glycosidase</keyword>
<evidence type="ECO:0000259" key="4">
    <source>
        <dbReference type="PROSITE" id="PS51762"/>
    </source>
</evidence>
<dbReference type="Proteomes" id="UP001212841">
    <property type="component" value="Unassembled WGS sequence"/>
</dbReference>
<name>A0AAD5S7P5_9FUNG</name>
<dbReference type="GO" id="GO:0004553">
    <property type="term" value="F:hydrolase activity, hydrolyzing O-glycosyl compounds"/>
    <property type="evidence" value="ECO:0007669"/>
    <property type="project" value="InterPro"/>
</dbReference>
<evidence type="ECO:0000313" key="5">
    <source>
        <dbReference type="EMBL" id="KAJ3046482.1"/>
    </source>
</evidence>
<dbReference type="PANTHER" id="PTHR10963:SF22">
    <property type="entry name" value="GLYCOSIDASE CRH2-RELATED"/>
    <property type="match status" value="1"/>
</dbReference>
<dbReference type="InterPro" id="IPR000757">
    <property type="entry name" value="Beta-glucanase-like"/>
</dbReference>
<dbReference type="PROSITE" id="PS51762">
    <property type="entry name" value="GH16_2"/>
    <property type="match status" value="1"/>
</dbReference>
<dbReference type="SUPFAM" id="SSF49899">
    <property type="entry name" value="Concanavalin A-like lectins/glucanases"/>
    <property type="match status" value="1"/>
</dbReference>
<accession>A0AAD5S7P5</accession>
<feature type="domain" description="GH16" evidence="4">
    <location>
        <begin position="1"/>
        <end position="146"/>
    </location>
</feature>
<evidence type="ECO:0000313" key="6">
    <source>
        <dbReference type="Proteomes" id="UP001212841"/>
    </source>
</evidence>
<sequence>MTYGTFSARLKVPDQGGIVTALISMSEERDEIDWEITGENTKIGQSNYFLKGVVDHSKGGKHEFSGGQDLAAGYHDYGIKWTKDSIEWIADGRSVRTVERRNGQDWPSTPSRIQFSVWDGGAAGGGTRSWAGGAVDWRKQLAYPATFLSATIQCEGDPLPTGPPKRQPGYKPPNVILPEITMSVAGMAGYQEAAMKKDASSSGGQALLPSSAGREQKVEKVVGAAAVCAAVGLFLAA</sequence>